<evidence type="ECO:0000256" key="2">
    <source>
        <dbReference type="ARBA" id="ARBA00012105"/>
    </source>
</evidence>
<evidence type="ECO:0000259" key="8">
    <source>
        <dbReference type="SMART" id="SM00904"/>
    </source>
</evidence>
<dbReference type="UniPathway" id="UPA00276">
    <property type="reaction ID" value="UER00406"/>
</dbReference>
<keyword evidence="7" id="KW-0067">ATP-binding</keyword>
<evidence type="ECO:0000256" key="4">
    <source>
        <dbReference type="ARBA" id="ARBA00022643"/>
    </source>
</evidence>
<dbReference type="SUPFAM" id="SSF82114">
    <property type="entry name" value="Riboflavin kinase-like"/>
    <property type="match status" value="1"/>
</dbReference>
<comment type="caution">
    <text evidence="9">The sequence shown here is derived from an EMBL/GenBank/DDBJ whole genome shotgun (WGS) entry which is preliminary data.</text>
</comment>
<dbReference type="GO" id="GO:0008531">
    <property type="term" value="F:riboflavin kinase activity"/>
    <property type="evidence" value="ECO:0007669"/>
    <property type="project" value="UniProtKB-EC"/>
</dbReference>
<evidence type="ECO:0000313" key="10">
    <source>
        <dbReference type="Proteomes" id="UP000070089"/>
    </source>
</evidence>
<dbReference type="InterPro" id="IPR015865">
    <property type="entry name" value="Riboflavin_kinase_bac/euk"/>
</dbReference>
<evidence type="ECO:0000256" key="3">
    <source>
        <dbReference type="ARBA" id="ARBA00022630"/>
    </source>
</evidence>
<evidence type="ECO:0000256" key="6">
    <source>
        <dbReference type="ARBA" id="ARBA00022741"/>
    </source>
</evidence>
<keyword evidence="5 9" id="KW-0808">Transferase</keyword>
<organism evidence="9 10">
    <name type="scientific">Giardia duodenalis assemblage B</name>
    <dbReference type="NCBI Taxonomy" id="1394984"/>
    <lineage>
        <taxon>Eukaryota</taxon>
        <taxon>Metamonada</taxon>
        <taxon>Diplomonadida</taxon>
        <taxon>Hexamitidae</taxon>
        <taxon>Giardiinae</taxon>
        <taxon>Giardia</taxon>
    </lineage>
</organism>
<dbReference type="GO" id="GO:0009231">
    <property type="term" value="P:riboflavin biosynthetic process"/>
    <property type="evidence" value="ECO:0007669"/>
    <property type="project" value="InterPro"/>
</dbReference>
<evidence type="ECO:0000313" key="9">
    <source>
        <dbReference type="EMBL" id="KWX12695.1"/>
    </source>
</evidence>
<evidence type="ECO:0000256" key="7">
    <source>
        <dbReference type="ARBA" id="ARBA00022840"/>
    </source>
</evidence>
<keyword evidence="4" id="KW-0288">FMN</keyword>
<dbReference type="AlphaFoldDB" id="A0A132NRG8"/>
<dbReference type="GO" id="GO:0009398">
    <property type="term" value="P:FMN biosynthetic process"/>
    <property type="evidence" value="ECO:0007669"/>
    <property type="project" value="UniProtKB-UniPathway"/>
</dbReference>
<dbReference type="Proteomes" id="UP000070089">
    <property type="component" value="Unassembled WGS sequence"/>
</dbReference>
<accession>A0A132NRG8</accession>
<dbReference type="GO" id="GO:0005524">
    <property type="term" value="F:ATP binding"/>
    <property type="evidence" value="ECO:0007669"/>
    <property type="project" value="UniProtKB-KW"/>
</dbReference>
<dbReference type="Gene3D" id="2.40.30.30">
    <property type="entry name" value="Riboflavin kinase-like"/>
    <property type="match status" value="1"/>
</dbReference>
<comment type="pathway">
    <text evidence="1">Cofactor biosynthesis; FMN biosynthesis; FMN from riboflavin (ATP route): step 1/1.</text>
</comment>
<dbReference type="PANTHER" id="PTHR22749:SF6">
    <property type="entry name" value="RIBOFLAVIN KINASE"/>
    <property type="match status" value="1"/>
</dbReference>
<dbReference type="InterPro" id="IPR023465">
    <property type="entry name" value="Riboflavin_kinase_dom_sf"/>
</dbReference>
<name>A0A132NRG8_GIAIN</name>
<dbReference type="VEuPathDB" id="GiardiaDB:QR46_3319"/>
<dbReference type="EMBL" id="JXTI01000104">
    <property type="protein sequence ID" value="KWX12695.1"/>
    <property type="molecule type" value="Genomic_DNA"/>
</dbReference>
<evidence type="ECO:0000256" key="1">
    <source>
        <dbReference type="ARBA" id="ARBA00005201"/>
    </source>
</evidence>
<dbReference type="EC" id="2.7.1.26" evidence="2"/>
<protein>
    <recommendedName>
        <fullName evidence="2">riboflavin kinase</fullName>
        <ecNumber evidence="2">2.7.1.26</ecNumber>
    </recommendedName>
</protein>
<feature type="domain" description="Riboflavin kinase" evidence="8">
    <location>
        <begin position="1"/>
        <end position="122"/>
    </location>
</feature>
<sequence>MIFCTKGTVIKGFQRGRIINFKTANLLLSDPDQLEEGVFSGWARVESNGDVLPAVISYGRNPTFANKDRTLEVHILATFPEDFYGATLYTAIQRRLRSPIKFSGIEELNTQIKIDIEHAQIDYIEENKRKAELLFKDL</sequence>
<evidence type="ECO:0000256" key="5">
    <source>
        <dbReference type="ARBA" id="ARBA00022679"/>
    </source>
</evidence>
<keyword evidence="9" id="KW-0418">Kinase</keyword>
<dbReference type="GO" id="GO:0016779">
    <property type="term" value="F:nucleotidyltransferase activity"/>
    <property type="evidence" value="ECO:0007669"/>
    <property type="project" value="UniProtKB-KW"/>
</dbReference>
<keyword evidence="6" id="KW-0547">Nucleotide-binding</keyword>
<dbReference type="PANTHER" id="PTHR22749">
    <property type="entry name" value="RIBOFLAVIN KINASE/FMN ADENYLYLTRANSFERASE"/>
    <property type="match status" value="1"/>
</dbReference>
<keyword evidence="3" id="KW-0285">Flavoprotein</keyword>
<proteinExistence type="predicted"/>
<reference evidence="9 10" key="1">
    <citation type="journal article" date="2015" name="Mol. Biochem. Parasitol.">
        <title>Identification of polymorphic genes for use in assemblage B genotyping assays through comparative genomics of multiple assemblage B Giardia duodenalis isolates.</title>
        <authorList>
            <person name="Wielinga C."/>
            <person name="Thompson R.C."/>
            <person name="Monis P."/>
            <person name="Ryan U."/>
        </authorList>
    </citation>
    <scope>NUCLEOTIDE SEQUENCE [LARGE SCALE GENOMIC DNA]</scope>
    <source>
        <strain evidence="9 10">BAH15c1</strain>
    </source>
</reference>
<dbReference type="InterPro" id="IPR023468">
    <property type="entry name" value="Riboflavin_kinase"/>
</dbReference>
<gene>
    <name evidence="9" type="ORF">QR46_3319</name>
</gene>
<dbReference type="OrthoDB" id="276388at2759"/>
<dbReference type="SMART" id="SM00904">
    <property type="entry name" value="Flavokinase"/>
    <property type="match status" value="1"/>
</dbReference>
<keyword evidence="9" id="KW-0548">Nucleotidyltransferase</keyword>
<dbReference type="Pfam" id="PF01687">
    <property type="entry name" value="Flavokinase"/>
    <property type="match status" value="1"/>
</dbReference>